<dbReference type="Proteomes" id="UP000233343">
    <property type="component" value="Unassembled WGS sequence"/>
</dbReference>
<dbReference type="Pfam" id="PF00583">
    <property type="entry name" value="Acetyltransf_1"/>
    <property type="match status" value="1"/>
</dbReference>
<dbReference type="InterPro" id="IPR000182">
    <property type="entry name" value="GNAT_dom"/>
</dbReference>
<sequence length="165" mass="19057">MEIIELNSLHAEAYQHLRLEGLKKHPENFGASYDEELHYTIDDYSERITAHQSNVFGAFNNEKLIGIVTLFKESKLKMKHKAFIFGMYVTEESRGLGAARKLMEAALNKARAQPEIEQVYLTVMSDNHPAKKLYLSLGFEPYAKEPHALKIGTYYYDEEHMLLML</sequence>
<reference evidence="4 5" key="1">
    <citation type="journal article" date="2010" name="Int. J. Syst. Evol. Microbiol.">
        <title>Bacillus horneckiae sp. nov., isolated from a spacecraft-assembly clean room.</title>
        <authorList>
            <person name="Vaishampayan P."/>
            <person name="Probst A."/>
            <person name="Krishnamurthi S."/>
            <person name="Ghosh S."/>
            <person name="Osman S."/>
            <person name="McDowall A."/>
            <person name="Ruckmani A."/>
            <person name="Mayilraj S."/>
            <person name="Venkateswaran K."/>
        </authorList>
    </citation>
    <scope>NUCLEOTIDE SEQUENCE [LARGE SCALE GENOMIC DNA]</scope>
    <source>
        <strain evidence="5">1PO1SC</strain>
    </source>
</reference>
<keyword evidence="2" id="KW-0012">Acyltransferase</keyword>
<comment type="caution">
    <text evidence="4">The sequence shown here is derived from an EMBL/GenBank/DDBJ whole genome shotgun (WGS) entry which is preliminary data.</text>
</comment>
<protein>
    <submittedName>
        <fullName evidence="4">N-acetyltransferase</fullName>
    </submittedName>
</protein>
<evidence type="ECO:0000313" key="4">
    <source>
        <dbReference type="EMBL" id="PKG29936.1"/>
    </source>
</evidence>
<accession>A0A2N0ZKE5</accession>
<dbReference type="RefSeq" id="WP_066195204.1">
    <property type="nucleotide sequence ID" value="NZ_JARMMB010000040.1"/>
</dbReference>
<keyword evidence="5" id="KW-1185">Reference proteome</keyword>
<evidence type="ECO:0000259" key="3">
    <source>
        <dbReference type="PROSITE" id="PS51186"/>
    </source>
</evidence>
<dbReference type="AlphaFoldDB" id="A0A2N0ZKE5"/>
<dbReference type="InterPro" id="IPR016181">
    <property type="entry name" value="Acyl_CoA_acyltransferase"/>
</dbReference>
<dbReference type="Gene3D" id="3.40.630.30">
    <property type="match status" value="1"/>
</dbReference>
<keyword evidence="1 4" id="KW-0808">Transferase</keyword>
<evidence type="ECO:0000256" key="2">
    <source>
        <dbReference type="ARBA" id="ARBA00023315"/>
    </source>
</evidence>
<evidence type="ECO:0000313" key="5">
    <source>
        <dbReference type="Proteomes" id="UP000233343"/>
    </source>
</evidence>
<dbReference type="EMBL" id="PISD01000010">
    <property type="protein sequence ID" value="PKG29936.1"/>
    <property type="molecule type" value="Genomic_DNA"/>
</dbReference>
<dbReference type="SUPFAM" id="SSF55729">
    <property type="entry name" value="Acyl-CoA N-acyltransferases (Nat)"/>
    <property type="match status" value="1"/>
</dbReference>
<proteinExistence type="predicted"/>
<dbReference type="PANTHER" id="PTHR43877:SF2">
    <property type="entry name" value="AMINOALKYLPHOSPHONATE N-ACETYLTRANSFERASE-RELATED"/>
    <property type="match status" value="1"/>
</dbReference>
<feature type="domain" description="N-acetyltransferase" evidence="3">
    <location>
        <begin position="1"/>
        <end position="165"/>
    </location>
</feature>
<organism evidence="4 5">
    <name type="scientific">Cytobacillus horneckiae</name>
    <dbReference type="NCBI Taxonomy" id="549687"/>
    <lineage>
        <taxon>Bacteria</taxon>
        <taxon>Bacillati</taxon>
        <taxon>Bacillota</taxon>
        <taxon>Bacilli</taxon>
        <taxon>Bacillales</taxon>
        <taxon>Bacillaceae</taxon>
        <taxon>Cytobacillus</taxon>
    </lineage>
</organism>
<gene>
    <name evidence="4" type="ORF">CWS20_06070</name>
</gene>
<dbReference type="PANTHER" id="PTHR43877">
    <property type="entry name" value="AMINOALKYLPHOSPHONATE N-ACETYLTRANSFERASE-RELATED-RELATED"/>
    <property type="match status" value="1"/>
</dbReference>
<dbReference type="CDD" id="cd04301">
    <property type="entry name" value="NAT_SF"/>
    <property type="match status" value="1"/>
</dbReference>
<evidence type="ECO:0000256" key="1">
    <source>
        <dbReference type="ARBA" id="ARBA00022679"/>
    </source>
</evidence>
<name>A0A2N0ZKE5_9BACI</name>
<dbReference type="GO" id="GO:0016747">
    <property type="term" value="F:acyltransferase activity, transferring groups other than amino-acyl groups"/>
    <property type="evidence" value="ECO:0007669"/>
    <property type="project" value="InterPro"/>
</dbReference>
<dbReference type="InterPro" id="IPR050832">
    <property type="entry name" value="Bact_Acetyltransf"/>
</dbReference>
<dbReference type="PROSITE" id="PS51186">
    <property type="entry name" value="GNAT"/>
    <property type="match status" value="1"/>
</dbReference>